<evidence type="ECO:0000256" key="1">
    <source>
        <dbReference type="SAM" id="MobiDB-lite"/>
    </source>
</evidence>
<feature type="compositionally biased region" description="Low complexity" evidence="1">
    <location>
        <begin position="250"/>
        <end position="268"/>
    </location>
</feature>
<dbReference type="AlphaFoldDB" id="A0A0G4IF25"/>
<name>A0A0G4IF25_9ALVE</name>
<evidence type="ECO:0008006" key="3">
    <source>
        <dbReference type="Google" id="ProtNLM"/>
    </source>
</evidence>
<gene>
    <name evidence="2" type="ORF">Cvel_13916</name>
</gene>
<feature type="region of interest" description="Disordered" evidence="1">
    <location>
        <begin position="228"/>
        <end position="304"/>
    </location>
</feature>
<dbReference type="EMBL" id="CDMZ01005921">
    <property type="protein sequence ID" value="CEM55898.1"/>
    <property type="molecule type" value="Genomic_DNA"/>
</dbReference>
<organism evidence="2">
    <name type="scientific">Chromera velia CCMP2878</name>
    <dbReference type="NCBI Taxonomy" id="1169474"/>
    <lineage>
        <taxon>Eukaryota</taxon>
        <taxon>Sar</taxon>
        <taxon>Alveolata</taxon>
        <taxon>Colpodellida</taxon>
        <taxon>Chromeraceae</taxon>
        <taxon>Chromera</taxon>
    </lineage>
</organism>
<dbReference type="VEuPathDB" id="CryptoDB:Cvel_13916"/>
<accession>A0A0G4IF25</accession>
<sequence>MADIIPPRDCKVDLQNTFISVTPFYEVDRKKEFRRRMATLPALPVSVAFNDKGVLEQVEEGETDVAESSEEMCKSPFVQHLANVGSLEHRHGRCQRKRCYWFHTNKGCRKGWLCTHCHYCKPLPMTKGKKNPRHLLLKPRREGAPHSPVFSCPDHDFTPGCLSPLPLPPAAAHSEYGGFSPLQKNQGFHMKQGVAMRSPSASPYVSASGAKTPVAIHQMHQYHGVSMCSTAPESRKSSMPNIQHTAAGAPLSPQSQQQYLQLPVQAPHPHGPSPGGPNGRGTGRWGHTHTHREGGSTRAQAGLTTVSACGEGSRRVGGEISMKRLLGLVAAKLEKGPEAGEETCRH</sequence>
<reference evidence="2" key="1">
    <citation type="submission" date="2014-11" db="EMBL/GenBank/DDBJ databases">
        <authorList>
            <person name="Otto D Thomas"/>
            <person name="Naeem Raeece"/>
        </authorList>
    </citation>
    <scope>NUCLEOTIDE SEQUENCE</scope>
</reference>
<proteinExistence type="predicted"/>
<evidence type="ECO:0000313" key="2">
    <source>
        <dbReference type="EMBL" id="CEM55898.1"/>
    </source>
</evidence>
<feature type="compositionally biased region" description="Polar residues" evidence="1">
    <location>
        <begin position="228"/>
        <end position="244"/>
    </location>
</feature>
<protein>
    <recommendedName>
        <fullName evidence="3">C3H1-type domain-containing protein</fullName>
    </recommendedName>
</protein>